<dbReference type="Gene3D" id="3.90.550.10">
    <property type="entry name" value="Spore Coat Polysaccharide Biosynthesis Protein SpsA, Chain A"/>
    <property type="match status" value="1"/>
</dbReference>
<dbReference type="EMBL" id="LT629777">
    <property type="protein sequence ID" value="SDS67956.1"/>
    <property type="molecule type" value="Genomic_DNA"/>
</dbReference>
<dbReference type="InterPro" id="IPR029044">
    <property type="entry name" value="Nucleotide-diphossugar_trans"/>
</dbReference>
<proteinExistence type="predicted"/>
<dbReference type="PANTHER" id="PTHR22572">
    <property type="entry name" value="SUGAR-1-PHOSPHATE GUANYL TRANSFERASE"/>
    <property type="match status" value="1"/>
</dbReference>
<keyword evidence="3" id="KW-1185">Reference proteome</keyword>
<dbReference type="InterPro" id="IPR005835">
    <property type="entry name" value="NTP_transferase_dom"/>
</dbReference>
<protein>
    <submittedName>
        <fullName evidence="2">D-glycero-alpha-D-manno-heptose 1-phosphate guanylyltransferase</fullName>
    </submittedName>
</protein>
<organism evidence="2 3">
    <name type="scientific">Pseudomonas asplenii</name>
    <dbReference type="NCBI Taxonomy" id="53407"/>
    <lineage>
        <taxon>Bacteria</taxon>
        <taxon>Pseudomonadati</taxon>
        <taxon>Pseudomonadota</taxon>
        <taxon>Gammaproteobacteria</taxon>
        <taxon>Pseudomonadales</taxon>
        <taxon>Pseudomonadaceae</taxon>
        <taxon>Pseudomonas</taxon>
    </lineage>
</organism>
<dbReference type="GeneID" id="300207360"/>
<sequence>MTVRTAIILAGGLGTRLRSVVSSVPKPMAPINGRPFLEYLLDYWIEQGISRFILSVGYQCTIITEHFGGHYRTAEVEYAIEHERLGTGGGLLLATAMLKDEDAFVLLNGDTFFAVELASLDGFARKAGSDWALSLFRAQEANRYMGLELTSEQRILSLASQRGLPGCLANGGVYWVRRESLAGLPFAAGHSVSLEDELLPTLLERGACISGFAAEGSFIDIGIPHDYLRAAQVLINPQKYG</sequence>
<dbReference type="InterPro" id="IPR050486">
    <property type="entry name" value="Mannose-1P_guanyltransferase"/>
</dbReference>
<evidence type="ECO:0000313" key="2">
    <source>
        <dbReference type="EMBL" id="SDS67956.1"/>
    </source>
</evidence>
<dbReference type="RefSeq" id="WP_090204992.1">
    <property type="nucleotide sequence ID" value="NZ_LT629777.1"/>
</dbReference>
<dbReference type="Proteomes" id="UP000199524">
    <property type="component" value="Chromosome I"/>
</dbReference>
<feature type="domain" description="Nucleotidyl transferase" evidence="1">
    <location>
        <begin position="6"/>
        <end position="232"/>
    </location>
</feature>
<dbReference type="SUPFAM" id="SSF53448">
    <property type="entry name" value="Nucleotide-diphospho-sugar transferases"/>
    <property type="match status" value="1"/>
</dbReference>
<dbReference type="AlphaFoldDB" id="A0A1H1U6T1"/>
<evidence type="ECO:0000313" key="3">
    <source>
        <dbReference type="Proteomes" id="UP000199524"/>
    </source>
</evidence>
<dbReference type="Pfam" id="PF00483">
    <property type="entry name" value="NTP_transferase"/>
    <property type="match status" value="1"/>
</dbReference>
<gene>
    <name evidence="2" type="ORF">SAMN05216598_2383</name>
</gene>
<accession>A0A1H1U6T1</accession>
<reference evidence="3" key="1">
    <citation type="submission" date="2016-10" db="EMBL/GenBank/DDBJ databases">
        <authorList>
            <person name="Varghese N."/>
            <person name="Submissions S."/>
        </authorList>
    </citation>
    <scope>NUCLEOTIDE SEQUENCE [LARGE SCALE GENOMIC DNA]</scope>
    <source>
        <strain evidence="3">ATCC 23835</strain>
    </source>
</reference>
<evidence type="ECO:0000259" key="1">
    <source>
        <dbReference type="Pfam" id="PF00483"/>
    </source>
</evidence>
<keyword evidence="2" id="KW-0808">Transferase</keyword>
<name>A0A1H1U6T1_9PSED</name>
<dbReference type="GO" id="GO:0016779">
    <property type="term" value="F:nucleotidyltransferase activity"/>
    <property type="evidence" value="ECO:0007669"/>
    <property type="project" value="UniProtKB-KW"/>
</dbReference>
<keyword evidence="2" id="KW-0548">Nucleotidyltransferase</keyword>